<proteinExistence type="predicted"/>
<gene>
    <name evidence="2" type="ORF">FJY86_03135</name>
</gene>
<dbReference type="SUPFAM" id="SSF53448">
    <property type="entry name" value="Nucleotide-diphospho-sugar transferases"/>
    <property type="match status" value="1"/>
</dbReference>
<evidence type="ECO:0000313" key="2">
    <source>
        <dbReference type="EMBL" id="MBM3282308.1"/>
    </source>
</evidence>
<reference evidence="2" key="1">
    <citation type="submission" date="2019-03" db="EMBL/GenBank/DDBJ databases">
        <title>Lake Tanganyika Metagenome-Assembled Genomes (MAGs).</title>
        <authorList>
            <person name="Tran P."/>
        </authorList>
    </citation>
    <scope>NUCLEOTIDE SEQUENCE</scope>
    <source>
        <strain evidence="2">M_DeepCast_50m_m2_156</strain>
    </source>
</reference>
<evidence type="ECO:0000259" key="1">
    <source>
        <dbReference type="Pfam" id="PF00483"/>
    </source>
</evidence>
<dbReference type="AlphaFoldDB" id="A0A8T4CBI1"/>
<dbReference type="InterPro" id="IPR050486">
    <property type="entry name" value="Mannose-1P_guanyltransferase"/>
</dbReference>
<dbReference type="CDD" id="cd04181">
    <property type="entry name" value="NTP_transferase"/>
    <property type="match status" value="1"/>
</dbReference>
<dbReference type="PANTHER" id="PTHR22572">
    <property type="entry name" value="SUGAR-1-PHOSPHATE GUANYL TRANSFERASE"/>
    <property type="match status" value="1"/>
</dbReference>
<sequence>MDAIILAGGKGSRMNADKPKALVEVQGKPILAWQLDYILPHMKKIIIATGYKGEMIQQFIHEKYPGKNIECAYENEPMGTAGALRNALLHSNADYVLVLNADDLTNIPLKELCNVKENTICTCRPRLPFGLVKSRNGYAEFVEKPLLKERVSCGWYIFNRTHIEAVLPKKGSLEYDVFPSLRLRVFSHNGFWQPLNSPKDVEQANETDLNKMIK</sequence>
<protein>
    <submittedName>
        <fullName evidence="2">Nucleotidyltransferase family protein</fullName>
    </submittedName>
</protein>
<evidence type="ECO:0000313" key="3">
    <source>
        <dbReference type="Proteomes" id="UP000774699"/>
    </source>
</evidence>
<comment type="caution">
    <text evidence="2">The sequence shown here is derived from an EMBL/GenBank/DDBJ whole genome shotgun (WGS) entry which is preliminary data.</text>
</comment>
<dbReference type="Pfam" id="PF00483">
    <property type="entry name" value="NTP_transferase"/>
    <property type="match status" value="1"/>
</dbReference>
<dbReference type="EMBL" id="VGJJ01000022">
    <property type="protein sequence ID" value="MBM3282308.1"/>
    <property type="molecule type" value="Genomic_DNA"/>
</dbReference>
<accession>A0A8T4CBI1</accession>
<dbReference type="InterPro" id="IPR005835">
    <property type="entry name" value="NTP_transferase_dom"/>
</dbReference>
<dbReference type="InterPro" id="IPR029044">
    <property type="entry name" value="Nucleotide-diphossugar_trans"/>
</dbReference>
<name>A0A8T4CBI1_9ARCH</name>
<organism evidence="2 3">
    <name type="scientific">Candidatus Iainarchaeum sp</name>
    <dbReference type="NCBI Taxonomy" id="3101447"/>
    <lineage>
        <taxon>Archaea</taxon>
        <taxon>Candidatus Iainarchaeota</taxon>
        <taxon>Candidatus Iainarchaeia</taxon>
        <taxon>Candidatus Iainarchaeales</taxon>
        <taxon>Candidatus Iainarchaeaceae</taxon>
        <taxon>Candidatus Iainarchaeum</taxon>
    </lineage>
</organism>
<feature type="domain" description="Nucleotidyl transferase" evidence="1">
    <location>
        <begin position="3"/>
        <end position="166"/>
    </location>
</feature>
<dbReference type="Proteomes" id="UP000774699">
    <property type="component" value="Unassembled WGS sequence"/>
</dbReference>
<dbReference type="Gene3D" id="3.90.550.10">
    <property type="entry name" value="Spore Coat Polysaccharide Biosynthesis Protein SpsA, Chain A"/>
    <property type="match status" value="1"/>
</dbReference>